<dbReference type="Proteomes" id="UP000749559">
    <property type="component" value="Unassembled WGS sequence"/>
</dbReference>
<feature type="compositionally biased region" description="Low complexity" evidence="1">
    <location>
        <begin position="66"/>
        <end position="90"/>
    </location>
</feature>
<gene>
    <name evidence="3" type="ORF">OFUS_LOCUS21447</name>
</gene>
<comment type="caution">
    <text evidence="3">The sequence shown here is derived from an EMBL/GenBank/DDBJ whole genome shotgun (WGS) entry which is preliminary data.</text>
</comment>
<sequence length="109" mass="11430">MQTILAVFVGCVAMAMASEYATKAYEPKYPTHGYQRNDATKPQATTAMTATKPQATTAMTATKPQATTHTRPRATATATATDMDPTCTTHAGNVPPLTASTSHAPRATT</sequence>
<feature type="signal peptide" evidence="2">
    <location>
        <begin position="1"/>
        <end position="17"/>
    </location>
</feature>
<proteinExistence type="predicted"/>
<organism evidence="3 4">
    <name type="scientific">Owenia fusiformis</name>
    <name type="common">Polychaete worm</name>
    <dbReference type="NCBI Taxonomy" id="6347"/>
    <lineage>
        <taxon>Eukaryota</taxon>
        <taxon>Metazoa</taxon>
        <taxon>Spiralia</taxon>
        <taxon>Lophotrochozoa</taxon>
        <taxon>Annelida</taxon>
        <taxon>Polychaeta</taxon>
        <taxon>Sedentaria</taxon>
        <taxon>Canalipalpata</taxon>
        <taxon>Sabellida</taxon>
        <taxon>Oweniida</taxon>
        <taxon>Oweniidae</taxon>
        <taxon>Owenia</taxon>
    </lineage>
</organism>
<feature type="region of interest" description="Disordered" evidence="1">
    <location>
        <begin position="46"/>
        <end position="109"/>
    </location>
</feature>
<name>A0A8J1TZ13_OWEFU</name>
<feature type="compositionally biased region" description="Polar residues" evidence="1">
    <location>
        <begin position="98"/>
        <end position="109"/>
    </location>
</feature>
<feature type="non-terminal residue" evidence="3">
    <location>
        <position position="109"/>
    </location>
</feature>
<evidence type="ECO:0000256" key="2">
    <source>
        <dbReference type="SAM" id="SignalP"/>
    </source>
</evidence>
<accession>A0A8J1TZ13</accession>
<keyword evidence="2" id="KW-0732">Signal</keyword>
<dbReference type="EMBL" id="CAIIXF020000010">
    <property type="protein sequence ID" value="CAH1797110.1"/>
    <property type="molecule type" value="Genomic_DNA"/>
</dbReference>
<dbReference type="AlphaFoldDB" id="A0A8J1TZ13"/>
<evidence type="ECO:0000313" key="3">
    <source>
        <dbReference type="EMBL" id="CAH1797110.1"/>
    </source>
</evidence>
<evidence type="ECO:0000256" key="1">
    <source>
        <dbReference type="SAM" id="MobiDB-lite"/>
    </source>
</evidence>
<evidence type="ECO:0000313" key="4">
    <source>
        <dbReference type="Proteomes" id="UP000749559"/>
    </source>
</evidence>
<feature type="compositionally biased region" description="Polar residues" evidence="1">
    <location>
        <begin position="46"/>
        <end position="65"/>
    </location>
</feature>
<feature type="chain" id="PRO_5043333215" evidence="2">
    <location>
        <begin position="18"/>
        <end position="109"/>
    </location>
</feature>
<protein>
    <submittedName>
        <fullName evidence="3">Uncharacterized protein</fullName>
    </submittedName>
</protein>
<keyword evidence="4" id="KW-1185">Reference proteome</keyword>
<reference evidence="3" key="1">
    <citation type="submission" date="2022-03" db="EMBL/GenBank/DDBJ databases">
        <authorList>
            <person name="Martin C."/>
        </authorList>
    </citation>
    <scope>NUCLEOTIDE SEQUENCE</scope>
</reference>